<dbReference type="OrthoDB" id="203402at2157"/>
<dbReference type="EMBL" id="NHOA01000116">
    <property type="protein sequence ID" value="PHQ38160.1"/>
    <property type="molecule type" value="Genomic_DNA"/>
</dbReference>
<dbReference type="InterPro" id="IPR058378">
    <property type="entry name" value="DUF8065"/>
</dbReference>
<proteinExistence type="predicted"/>
<dbReference type="Pfam" id="PF26261">
    <property type="entry name" value="DUF8065"/>
    <property type="match status" value="1"/>
</dbReference>
<dbReference type="Proteomes" id="UP000222824">
    <property type="component" value="Unassembled WGS sequence"/>
</dbReference>
<dbReference type="AlphaFoldDB" id="A0A2G1WGS3"/>
<protein>
    <submittedName>
        <fullName evidence="1">Uncharacterized protein</fullName>
    </submittedName>
</protein>
<evidence type="ECO:0000313" key="2">
    <source>
        <dbReference type="Proteomes" id="UP000222824"/>
    </source>
</evidence>
<evidence type="ECO:0000313" key="1">
    <source>
        <dbReference type="EMBL" id="PHQ38160.1"/>
    </source>
</evidence>
<comment type="caution">
    <text evidence="1">The sequence shown here is derived from an EMBL/GenBank/DDBJ whole genome shotgun (WGS) entry which is preliminary data.</text>
</comment>
<sequence>MASNNDKIQFRGEAEKEATQIVDQMRLGGINISELARQGLQEKLREVLSDEEKITLHRRYKEGKLAEEVAEILLGDALEEIEREQEAFEEATELDTSGVFQQ</sequence>
<organism evidence="1 2">
    <name type="scientific">Halorubrum persicum</name>
    <dbReference type="NCBI Taxonomy" id="1383844"/>
    <lineage>
        <taxon>Archaea</taxon>
        <taxon>Methanobacteriati</taxon>
        <taxon>Methanobacteriota</taxon>
        <taxon>Stenosarchaea group</taxon>
        <taxon>Halobacteria</taxon>
        <taxon>Halobacteriales</taxon>
        <taxon>Haloferacaceae</taxon>
        <taxon>Halorubrum</taxon>
    </lineage>
</organism>
<reference evidence="1 2" key="1">
    <citation type="journal article" date="2014" name="Front. Microbiol.">
        <title>Population and genomic analysis of the genus Halorubrum.</title>
        <authorList>
            <person name="Fullmer M.S."/>
            <person name="Soucy S.M."/>
            <person name="Swithers K.S."/>
            <person name="Makkay A.M."/>
            <person name="Wheeler R."/>
            <person name="Ventosa A."/>
            <person name="Gogarten J.P."/>
            <person name="Papke R.T."/>
        </authorList>
    </citation>
    <scope>NUCLEOTIDE SEQUENCE [LARGE SCALE GENOMIC DNA]</scope>
    <source>
        <strain evidence="1 2">C49</strain>
    </source>
</reference>
<accession>A0A2G1WGS3</accession>
<gene>
    <name evidence="1" type="ORF">DJ69_13140</name>
</gene>
<dbReference type="RefSeq" id="WP_099256039.1">
    <property type="nucleotide sequence ID" value="NZ_NHOA01000116.1"/>
</dbReference>
<name>A0A2G1WGS3_9EURY</name>
<keyword evidence="2" id="KW-1185">Reference proteome</keyword>